<name>A0A0S7EEL9_9FLAO</name>
<evidence type="ECO:0000313" key="2">
    <source>
        <dbReference type="Proteomes" id="UP000069030"/>
    </source>
</evidence>
<dbReference type="eggNOG" id="ENOG5030K69">
    <property type="taxonomic scope" value="Bacteria"/>
</dbReference>
<dbReference type="Gene3D" id="3.40.1000.10">
    <property type="entry name" value="Mog1/PsbP, alpha/beta/alpha sandwich"/>
    <property type="match status" value="1"/>
</dbReference>
<sequence>MRTKIALVAATFFTLISCNQKVAPTQDVKVLDLYTIEVPGTFAPMQELYPDADIQYGNTFKQMYLVTVHQDKNKTANFEEYVKQSLASYNKRENYEIIVQEDVRINGIPGKKYELLMSQDKDMMYMIQVILDGKKANYQYITWTTGQNKEAQKDNFLNTLASFKEQ</sequence>
<dbReference type="Proteomes" id="UP000069030">
    <property type="component" value="Chromosome"/>
</dbReference>
<organism evidence="1 2">
    <name type="scientific">Myroides odoratimimus</name>
    <dbReference type="NCBI Taxonomy" id="76832"/>
    <lineage>
        <taxon>Bacteria</taxon>
        <taxon>Pseudomonadati</taxon>
        <taxon>Bacteroidota</taxon>
        <taxon>Flavobacteriia</taxon>
        <taxon>Flavobacteriales</taxon>
        <taxon>Flavobacteriaceae</taxon>
        <taxon>Myroides</taxon>
    </lineage>
</organism>
<gene>
    <name evidence="1" type="ORF">AS202_01585</name>
</gene>
<dbReference type="AlphaFoldDB" id="A0A0S7EEL9"/>
<protein>
    <submittedName>
        <fullName evidence="1">Uncharacterized protein</fullName>
    </submittedName>
</protein>
<dbReference type="PROSITE" id="PS51257">
    <property type="entry name" value="PROKAR_LIPOPROTEIN"/>
    <property type="match status" value="1"/>
</dbReference>
<proteinExistence type="predicted"/>
<evidence type="ECO:0000313" key="1">
    <source>
        <dbReference type="EMBL" id="ALU24940.1"/>
    </source>
</evidence>
<dbReference type="KEGG" id="mod:AS202_01585"/>
<reference evidence="1 2" key="1">
    <citation type="journal article" date="2016" name="J. Zhejiang Univ. Sci. B">
        <title>Antibiotic resistance mechanisms of Myroides sp.</title>
        <authorList>
            <person name="Hu S."/>
            <person name="Yuan S."/>
            <person name="Qu H."/>
            <person name="Jiang T."/>
            <person name="Zhou Y."/>
            <person name="Wang M."/>
            <person name="Ming D."/>
        </authorList>
    </citation>
    <scope>NUCLEOTIDE SEQUENCE [LARGE SCALE GENOMIC DNA]</scope>
    <source>
        <strain evidence="1 2">PR63039</strain>
    </source>
</reference>
<dbReference type="RefSeq" id="WP_006260247.1">
    <property type="nucleotide sequence ID" value="NZ_BCMQ01000007.1"/>
</dbReference>
<accession>A0A0S7EEL9</accession>
<dbReference type="EMBL" id="CP013690">
    <property type="protein sequence ID" value="ALU24940.1"/>
    <property type="molecule type" value="Genomic_DNA"/>
</dbReference>